<sequence length="427" mass="44645">MHEVTDTTVSPPSAFAQLGAFLLDAGYAVTDVDFSLYKVAEKAGYPDMAFVVLPATVFASDHPGDATTVVNATGVELPLLITARANLLVRRLLAGKVPFWRIPEHIAKVRASTAHITWWELLLGSSGLAGGLGVLFRIPWWAVIATFVLGALIGVAIHLGSKVRGAGTIITFLVAFGTTLSVGLLASHFELGPIPLFAVCAPLAVLVPGTTITNALLELSATDMITGSSRLMYGLLVLAFMTVGIGAAAMATGLRIDASAAHLLGDVTRVSTDMAGISALPPLWFSWIGVVVMAAGIGLAFKAGWRLTLLSIPAMLLTYAGIMVLTPHIGSIGATGVVGAVFFFFARVVERFEPRAPAIVTFRPAFILLVPGIVGLVALTTFDNQTVVTALGTFLSLSIGTKGGAVVADLIFRHEPNAEEPFNDMAA</sequence>
<feature type="transmembrane region" description="Helical" evidence="2">
    <location>
        <begin position="388"/>
        <end position="412"/>
    </location>
</feature>
<evidence type="ECO:0000313" key="4">
    <source>
        <dbReference type="EMBL" id="MFD2840740.1"/>
    </source>
</evidence>
<evidence type="ECO:0000259" key="3">
    <source>
        <dbReference type="Pfam" id="PF06738"/>
    </source>
</evidence>
<keyword evidence="2" id="KW-0812">Transmembrane</keyword>
<feature type="transmembrane region" description="Helical" evidence="2">
    <location>
        <begin position="166"/>
        <end position="188"/>
    </location>
</feature>
<evidence type="ECO:0000256" key="1">
    <source>
        <dbReference type="ARBA" id="ARBA00034125"/>
    </source>
</evidence>
<feature type="transmembrane region" description="Helical" evidence="2">
    <location>
        <begin position="194"/>
        <end position="219"/>
    </location>
</feature>
<feature type="transmembrane region" description="Helical" evidence="2">
    <location>
        <begin position="231"/>
        <end position="254"/>
    </location>
</feature>
<feature type="transmembrane region" description="Helical" evidence="2">
    <location>
        <begin position="274"/>
        <end position="300"/>
    </location>
</feature>
<evidence type="ECO:0000313" key="5">
    <source>
        <dbReference type="Proteomes" id="UP001597391"/>
    </source>
</evidence>
<dbReference type="InterPro" id="IPR051361">
    <property type="entry name" value="ThrE/Ser_Exporter"/>
</dbReference>
<feature type="transmembrane region" description="Helical" evidence="2">
    <location>
        <begin position="140"/>
        <end position="159"/>
    </location>
</feature>
<dbReference type="Pfam" id="PF06738">
    <property type="entry name" value="ThrE"/>
    <property type="match status" value="1"/>
</dbReference>
<proteinExistence type="inferred from homology"/>
<accession>A0ABW5XE29</accession>
<dbReference type="Proteomes" id="UP001597391">
    <property type="component" value="Unassembled WGS sequence"/>
</dbReference>
<evidence type="ECO:0000256" key="2">
    <source>
        <dbReference type="SAM" id="Phobius"/>
    </source>
</evidence>
<organism evidence="4 5">
    <name type="scientific">Populibacterium corticicola</name>
    <dbReference type="NCBI Taxonomy" id="1812826"/>
    <lineage>
        <taxon>Bacteria</taxon>
        <taxon>Bacillati</taxon>
        <taxon>Actinomycetota</taxon>
        <taxon>Actinomycetes</taxon>
        <taxon>Micrococcales</taxon>
        <taxon>Jonesiaceae</taxon>
        <taxon>Populibacterium</taxon>
    </lineage>
</organism>
<feature type="transmembrane region" description="Helical" evidence="2">
    <location>
        <begin position="307"/>
        <end position="325"/>
    </location>
</feature>
<feature type="transmembrane region" description="Helical" evidence="2">
    <location>
        <begin position="361"/>
        <end position="382"/>
    </location>
</feature>
<keyword evidence="2" id="KW-0472">Membrane</keyword>
<feature type="transmembrane region" description="Helical" evidence="2">
    <location>
        <begin position="331"/>
        <end position="349"/>
    </location>
</feature>
<keyword evidence="2" id="KW-1133">Transmembrane helix</keyword>
<dbReference type="EMBL" id="JBHUOP010000003">
    <property type="protein sequence ID" value="MFD2840740.1"/>
    <property type="molecule type" value="Genomic_DNA"/>
</dbReference>
<dbReference type="PANTHER" id="PTHR31082">
    <property type="entry name" value="PHEROMONE-REGULATED MEMBRANE PROTEIN 10"/>
    <property type="match status" value="1"/>
</dbReference>
<feature type="domain" description="Threonine/serine exporter-like N-terminal" evidence="3">
    <location>
        <begin position="16"/>
        <end position="249"/>
    </location>
</feature>
<dbReference type="RefSeq" id="WP_377466619.1">
    <property type="nucleotide sequence ID" value="NZ_JBHUOP010000003.1"/>
</dbReference>
<reference evidence="5" key="1">
    <citation type="journal article" date="2019" name="Int. J. Syst. Evol. Microbiol.">
        <title>The Global Catalogue of Microorganisms (GCM) 10K type strain sequencing project: providing services to taxonomists for standard genome sequencing and annotation.</title>
        <authorList>
            <consortium name="The Broad Institute Genomics Platform"/>
            <consortium name="The Broad Institute Genome Sequencing Center for Infectious Disease"/>
            <person name="Wu L."/>
            <person name="Ma J."/>
        </authorList>
    </citation>
    <scope>NUCLEOTIDE SEQUENCE [LARGE SCALE GENOMIC DNA]</scope>
    <source>
        <strain evidence="5">KCTC 33576</strain>
    </source>
</reference>
<protein>
    <submittedName>
        <fullName evidence="4">Threonine/serine exporter family protein</fullName>
    </submittedName>
</protein>
<keyword evidence="5" id="KW-1185">Reference proteome</keyword>
<name>A0ABW5XE29_9MICO</name>
<comment type="caution">
    <text evidence="4">The sequence shown here is derived from an EMBL/GenBank/DDBJ whole genome shotgun (WGS) entry which is preliminary data.</text>
</comment>
<comment type="similarity">
    <text evidence="1">Belongs to the ThrE exporter (TC 2.A.79) family.</text>
</comment>
<gene>
    <name evidence="4" type="ORF">ACFSYH_09165</name>
</gene>
<dbReference type="PANTHER" id="PTHR31082:SF4">
    <property type="entry name" value="PHEROMONE-REGULATED MEMBRANE PROTEIN 10"/>
    <property type="match status" value="1"/>
</dbReference>
<dbReference type="InterPro" id="IPR010619">
    <property type="entry name" value="ThrE-like_N"/>
</dbReference>